<keyword evidence="1" id="KW-1133">Transmembrane helix</keyword>
<evidence type="ECO:0008006" key="4">
    <source>
        <dbReference type="Google" id="ProtNLM"/>
    </source>
</evidence>
<sequence>MGINIIGIISGIFIIGGLALIYVLNKKAPQNASEQPRDDTFLHEMLAVLQDVYPDSNFSYDRASDTISPIASENKDDAPFLDLFLGNLRNRTLELGKADRKDFLRKFLDQAAQSGEVTIDALRENLLMRNRTPEEFSLRQLLMGPEDGKDPFEPIIIAKGEMLFEPVLNLENSVSPISVQTMREHGFAFDEFIQMARQNLLSVTPEGSASMWEKLEDDIWISKLNDDFDASRVFLFPEHLEFPFEGNPVVYAPSHTVCLITDQSDDATLARMVELGNASAETHRPLSRALWHQDSGEWRRMESDDRNSAVGRARLIETLAAYDDQKNGLEQHFDKTQQDIHVAAVMAQSDNTDPAAPKIETRAVFIGKGSYLPKTDFVILGFEEMSDKTPIDQVDWGTLENILGEENFKPHPDLLPVRYQLETDLSDSQIKALRNAATHL</sequence>
<evidence type="ECO:0000256" key="1">
    <source>
        <dbReference type="SAM" id="Phobius"/>
    </source>
</evidence>
<dbReference type="RefSeq" id="WP_189582753.1">
    <property type="nucleotide sequence ID" value="NZ_BMYV01000001.1"/>
</dbReference>
<dbReference type="AlphaFoldDB" id="A0A918NE41"/>
<proteinExistence type="predicted"/>
<name>A0A918NE41_9PROT</name>
<evidence type="ECO:0000313" key="3">
    <source>
        <dbReference type="Proteomes" id="UP000600865"/>
    </source>
</evidence>
<reference evidence="2 3" key="1">
    <citation type="journal article" date="2014" name="Int. J. Syst. Evol. Microbiol.">
        <title>Complete genome sequence of Corynebacterium casei LMG S-19264T (=DSM 44701T), isolated from a smear-ripened cheese.</title>
        <authorList>
            <consortium name="US DOE Joint Genome Institute (JGI-PGF)"/>
            <person name="Walter F."/>
            <person name="Albersmeier A."/>
            <person name="Kalinowski J."/>
            <person name="Ruckert C."/>
        </authorList>
    </citation>
    <scope>NUCLEOTIDE SEQUENCE [LARGE SCALE GENOMIC DNA]</scope>
    <source>
        <strain evidence="2 3">KCTC 23968</strain>
    </source>
</reference>
<dbReference type="EMBL" id="BMYV01000001">
    <property type="protein sequence ID" value="GGX63702.1"/>
    <property type="molecule type" value="Genomic_DNA"/>
</dbReference>
<comment type="caution">
    <text evidence="2">The sequence shown here is derived from an EMBL/GenBank/DDBJ whole genome shotgun (WGS) entry which is preliminary data.</text>
</comment>
<evidence type="ECO:0000313" key="2">
    <source>
        <dbReference type="EMBL" id="GGX63702.1"/>
    </source>
</evidence>
<feature type="transmembrane region" description="Helical" evidence="1">
    <location>
        <begin position="6"/>
        <end position="24"/>
    </location>
</feature>
<organism evidence="2 3">
    <name type="scientific">Litorimonas cladophorae</name>
    <dbReference type="NCBI Taxonomy" id="1220491"/>
    <lineage>
        <taxon>Bacteria</taxon>
        <taxon>Pseudomonadati</taxon>
        <taxon>Pseudomonadota</taxon>
        <taxon>Alphaproteobacteria</taxon>
        <taxon>Maricaulales</taxon>
        <taxon>Robiginitomaculaceae</taxon>
    </lineage>
</organism>
<keyword evidence="3" id="KW-1185">Reference proteome</keyword>
<dbReference type="Proteomes" id="UP000600865">
    <property type="component" value="Unassembled WGS sequence"/>
</dbReference>
<protein>
    <recommendedName>
        <fullName evidence="4">DUF1444 family protein</fullName>
    </recommendedName>
</protein>
<keyword evidence="1" id="KW-0472">Membrane</keyword>
<accession>A0A918NE41</accession>
<gene>
    <name evidence="2" type="ORF">GCM10011309_12150</name>
</gene>
<keyword evidence="1" id="KW-0812">Transmembrane</keyword>